<evidence type="ECO:0000313" key="2">
    <source>
        <dbReference type="Proteomes" id="UP001597383"/>
    </source>
</evidence>
<evidence type="ECO:0008006" key="3">
    <source>
        <dbReference type="Google" id="ProtNLM"/>
    </source>
</evidence>
<organism evidence="1 2">
    <name type="scientific">Ornithinibacillus salinisoli</name>
    <dbReference type="NCBI Taxonomy" id="1848459"/>
    <lineage>
        <taxon>Bacteria</taxon>
        <taxon>Bacillati</taxon>
        <taxon>Bacillota</taxon>
        <taxon>Bacilli</taxon>
        <taxon>Bacillales</taxon>
        <taxon>Bacillaceae</taxon>
        <taxon>Ornithinibacillus</taxon>
    </lineage>
</organism>
<dbReference type="SUPFAM" id="SSF56112">
    <property type="entry name" value="Protein kinase-like (PK-like)"/>
    <property type="match status" value="1"/>
</dbReference>
<proteinExistence type="predicted"/>
<comment type="caution">
    <text evidence="1">The sequence shown here is derived from an EMBL/GenBank/DDBJ whole genome shotgun (WGS) entry which is preliminary data.</text>
</comment>
<dbReference type="PANTHER" id="PTHR39179">
    <property type="entry name" value="SPORE COAT PROTEIN I"/>
    <property type="match status" value="1"/>
</dbReference>
<protein>
    <recommendedName>
        <fullName evidence="3">Spore coat protein YutH</fullName>
    </recommendedName>
</protein>
<evidence type="ECO:0000313" key="1">
    <source>
        <dbReference type="EMBL" id="MFD2045159.1"/>
    </source>
</evidence>
<accession>A0ABW4W007</accession>
<name>A0ABW4W007_9BACI</name>
<gene>
    <name evidence="1" type="ORF">ACFSJF_12835</name>
</gene>
<dbReference type="PANTHER" id="PTHR39179:SF2">
    <property type="entry name" value="ENDOSPORE COAT-ASSOCIATED PROTEIN YUTH"/>
    <property type="match status" value="1"/>
</dbReference>
<reference evidence="2" key="1">
    <citation type="journal article" date="2019" name="Int. J. Syst. Evol. Microbiol.">
        <title>The Global Catalogue of Microorganisms (GCM) 10K type strain sequencing project: providing services to taxonomists for standard genome sequencing and annotation.</title>
        <authorList>
            <consortium name="The Broad Institute Genomics Platform"/>
            <consortium name="The Broad Institute Genome Sequencing Center for Infectious Disease"/>
            <person name="Wu L."/>
            <person name="Ma J."/>
        </authorList>
    </citation>
    <scope>NUCLEOTIDE SEQUENCE [LARGE SCALE GENOMIC DNA]</scope>
    <source>
        <strain evidence="2">R28</strain>
    </source>
</reference>
<dbReference type="InterPro" id="IPR047175">
    <property type="entry name" value="CotS-like"/>
</dbReference>
<dbReference type="InterPro" id="IPR011009">
    <property type="entry name" value="Kinase-like_dom_sf"/>
</dbReference>
<dbReference type="Proteomes" id="UP001597383">
    <property type="component" value="Unassembled WGS sequence"/>
</dbReference>
<keyword evidence="2" id="KW-1185">Reference proteome</keyword>
<sequence length="327" mass="39018">MKEILRSEYGIQVSDRIHFKGMEGYKDDQYLYFIIPSKNKETIYMEQAALAYYIFENGYDNIALPIHNINGEWFRSLQDESCMIVKVERLQSQLATTHGERVAEFHQLGSNYNFEPQEISSYGHWKQLWINKLTAFENKIQEEAKSNINSYNRLVMDIFPYIIGISENAIQYMQESESETRYHLHDQGTIAFQRYTNNLQSPIIWMNDLVYDHPARDIAEYIRNQLLWNSDNSYDEIVAFLHEYQSIRPLSVFSWKLIYARLIFPVHLYDCLERGFLNKDFDDQYVELNELVGIQEKYEYKLANIFDALQIDHKALRIPVLHWLKRN</sequence>
<dbReference type="RefSeq" id="WP_377557777.1">
    <property type="nucleotide sequence ID" value="NZ_JBHUHQ010000016.1"/>
</dbReference>
<dbReference type="EMBL" id="JBHUHQ010000016">
    <property type="protein sequence ID" value="MFD2045159.1"/>
    <property type="molecule type" value="Genomic_DNA"/>
</dbReference>
<dbReference type="Gene3D" id="3.90.1200.10">
    <property type="match status" value="1"/>
</dbReference>